<dbReference type="SUPFAM" id="SSF53474">
    <property type="entry name" value="alpha/beta-Hydrolases"/>
    <property type="match status" value="1"/>
</dbReference>
<dbReference type="KEGG" id="alam:RT761_01112"/>
<keyword evidence="3" id="KW-1185">Reference proteome</keyword>
<dbReference type="InterPro" id="IPR050261">
    <property type="entry name" value="FrsA_esterase"/>
</dbReference>
<proteinExistence type="predicted"/>
<sequence>MHLLSLSNHFIFGFLIFCLILIASSVVYADNDSTPNVNQTTQINLARSSMKIKGFSDPEMDFQLMRSIGTDWYGGGILGEILLAASEITDGDPSNWPKSFAQLGMQVEKDGRERLAKGHVVSARDALMRASNYYRAAEYYADPRLPERQEFGLKAHTCFIDGINLFDWRVDVLQIPYQDSFLPGYFLSPDKDTNQIARKTILIMSGYDGTSEEIFFGAGRAALERGYNILLFDGPGQVGALRFHPHMSFIPDYSQPITAVVDFALKRKDVDPNQLALYGISLGGYFAASGAITEKRIKALILNSPIVDIHEYLIAGGLSQLENIPEDLRLEDFDYIPDEEMSPKYKISLWNMCTRFGQSSIFSLLEHLKEFNITGLVNKITIPTLAMVGEGEGKIPLKQAQYCVDHVAGPATLHVFDIQSGADSHCQMNNSPLSNAVLYDWLDEIFDEQ</sequence>
<dbReference type="InterPro" id="IPR022742">
    <property type="entry name" value="Hydrolase_4"/>
</dbReference>
<dbReference type="PANTHER" id="PTHR22946">
    <property type="entry name" value="DIENELACTONE HYDROLASE DOMAIN-CONTAINING PROTEIN-RELATED"/>
    <property type="match status" value="1"/>
</dbReference>
<dbReference type="InterPro" id="IPR029058">
    <property type="entry name" value="AB_hydrolase_fold"/>
</dbReference>
<dbReference type="AlphaFoldDB" id="A0A7T1AL21"/>
<gene>
    <name evidence="2" type="ORF">RT761_01112</name>
</gene>
<dbReference type="EMBL" id="CP065383">
    <property type="protein sequence ID" value="QPM67899.1"/>
    <property type="molecule type" value="Genomic_DNA"/>
</dbReference>
<organism evidence="2 3">
    <name type="scientific">Atribacter laminatus</name>
    <dbReference type="NCBI Taxonomy" id="2847778"/>
    <lineage>
        <taxon>Bacteria</taxon>
        <taxon>Pseudomonadati</taxon>
        <taxon>Atribacterota</taxon>
        <taxon>Atribacteria</taxon>
        <taxon>Atribacterales</taxon>
        <taxon>Atribacteraceae</taxon>
        <taxon>Atribacter</taxon>
    </lineage>
</organism>
<dbReference type="Gene3D" id="1.20.1440.110">
    <property type="entry name" value="acylaminoacyl peptidase"/>
    <property type="match status" value="1"/>
</dbReference>
<dbReference type="RefSeq" id="WP_218113070.1">
    <property type="nucleotide sequence ID" value="NZ_CP065383.1"/>
</dbReference>
<dbReference type="Pfam" id="PF12146">
    <property type="entry name" value="Hydrolase_4"/>
    <property type="match status" value="1"/>
</dbReference>
<dbReference type="Gene3D" id="3.40.50.1820">
    <property type="entry name" value="alpha/beta hydrolase"/>
    <property type="match status" value="1"/>
</dbReference>
<evidence type="ECO:0000259" key="1">
    <source>
        <dbReference type="Pfam" id="PF12146"/>
    </source>
</evidence>
<name>A0A7T1AL21_ATRLM</name>
<dbReference type="Proteomes" id="UP000594463">
    <property type="component" value="Chromosome"/>
</dbReference>
<evidence type="ECO:0000313" key="3">
    <source>
        <dbReference type="Proteomes" id="UP000594463"/>
    </source>
</evidence>
<keyword evidence="2" id="KW-0378">Hydrolase</keyword>
<reference evidence="2 3" key="1">
    <citation type="journal article" date="2021" name="Nat. Commun.">
        <title>Isolation of a member of the candidate phylum Atribacteria reveals a unique cell membrane structure.</title>
        <authorList>
            <person name="Taiki K."/>
            <person name="Nobu M.K."/>
            <person name="Kusada H."/>
            <person name="Meng X.-Y."/>
            <person name="Hosoki N."/>
            <person name="Uematsu K."/>
            <person name="Yoshioka H."/>
            <person name="Kamagata Y."/>
            <person name="Tamaki H."/>
        </authorList>
    </citation>
    <scope>NUCLEOTIDE SEQUENCE [LARGE SCALE GENOMIC DNA]</scope>
    <source>
        <strain evidence="2 3">RT761</strain>
    </source>
</reference>
<dbReference type="PANTHER" id="PTHR22946:SF12">
    <property type="entry name" value="CONIDIAL PIGMENT BIOSYNTHESIS PROTEIN AYG1 (AFU_ORTHOLOGUE AFUA_2G17550)"/>
    <property type="match status" value="1"/>
</dbReference>
<dbReference type="EC" id="3.7.1.19" evidence="2"/>
<protein>
    <submittedName>
        <fullName evidence="2">2,6-dihydropseudooxynicotine hydrolase</fullName>
        <ecNumber evidence="2">3.7.1.19</ecNumber>
    </submittedName>
</protein>
<dbReference type="GO" id="GO:0016787">
    <property type="term" value="F:hydrolase activity"/>
    <property type="evidence" value="ECO:0007669"/>
    <property type="project" value="UniProtKB-KW"/>
</dbReference>
<feature type="domain" description="Serine aminopeptidase S33" evidence="1">
    <location>
        <begin position="197"/>
        <end position="318"/>
    </location>
</feature>
<accession>A0A7T1AL21</accession>
<evidence type="ECO:0000313" key="2">
    <source>
        <dbReference type="EMBL" id="QPM67899.1"/>
    </source>
</evidence>